<dbReference type="OrthoDB" id="6578546at2759"/>
<evidence type="ECO:0000313" key="2">
    <source>
        <dbReference type="Proteomes" id="UP001152888"/>
    </source>
</evidence>
<dbReference type="AlphaFoldDB" id="A0A9P0L5A7"/>
<evidence type="ECO:0000313" key="1">
    <source>
        <dbReference type="EMBL" id="CAH1991101.1"/>
    </source>
</evidence>
<gene>
    <name evidence="1" type="ORF">ACAOBT_LOCUS20067</name>
</gene>
<sequence length="187" mass="22487">MARMQWKSRRTIASFIGILFIYILIRAKYFEHRSFVFIPRVPPNQVWEFVADFSNMKYLNPTIIDFNVIEESGNYKHWKYTVEYSEKLSHWPHLPNYALAHFDVKAPTKDMFYIYSTHRTCLFFGLYCLYTESEFKFGPGNLTKGATCEEYIRYQCPTLLSSFCRHEVMYQRRAIMDNLKKKFENNV</sequence>
<dbReference type="EMBL" id="CAKOFQ010007105">
    <property type="protein sequence ID" value="CAH1991101.1"/>
    <property type="molecule type" value="Genomic_DNA"/>
</dbReference>
<protein>
    <submittedName>
        <fullName evidence="1">Uncharacterized protein</fullName>
    </submittedName>
</protein>
<reference evidence="1" key="1">
    <citation type="submission" date="2022-03" db="EMBL/GenBank/DDBJ databases">
        <authorList>
            <person name="Sayadi A."/>
        </authorList>
    </citation>
    <scope>NUCLEOTIDE SEQUENCE</scope>
</reference>
<keyword evidence="2" id="KW-1185">Reference proteome</keyword>
<proteinExistence type="predicted"/>
<dbReference type="Proteomes" id="UP001152888">
    <property type="component" value="Unassembled WGS sequence"/>
</dbReference>
<comment type="caution">
    <text evidence="1">The sequence shown here is derived from an EMBL/GenBank/DDBJ whole genome shotgun (WGS) entry which is preliminary data.</text>
</comment>
<organism evidence="1 2">
    <name type="scientific">Acanthoscelides obtectus</name>
    <name type="common">Bean weevil</name>
    <name type="synonym">Bruchus obtectus</name>
    <dbReference type="NCBI Taxonomy" id="200917"/>
    <lineage>
        <taxon>Eukaryota</taxon>
        <taxon>Metazoa</taxon>
        <taxon>Ecdysozoa</taxon>
        <taxon>Arthropoda</taxon>
        <taxon>Hexapoda</taxon>
        <taxon>Insecta</taxon>
        <taxon>Pterygota</taxon>
        <taxon>Neoptera</taxon>
        <taxon>Endopterygota</taxon>
        <taxon>Coleoptera</taxon>
        <taxon>Polyphaga</taxon>
        <taxon>Cucujiformia</taxon>
        <taxon>Chrysomeloidea</taxon>
        <taxon>Chrysomelidae</taxon>
        <taxon>Bruchinae</taxon>
        <taxon>Bruchini</taxon>
        <taxon>Acanthoscelides</taxon>
    </lineage>
</organism>
<dbReference type="SUPFAM" id="SSF55961">
    <property type="entry name" value="Bet v1-like"/>
    <property type="match status" value="1"/>
</dbReference>
<name>A0A9P0L5A7_ACAOB</name>
<accession>A0A9P0L5A7</accession>